<name>A0ABW2XXW3_9ACTN</name>
<sequence length="146" mass="14502">MNTDTNTPRIARTDLRAGWPTTGRRALTVTAATAAALAVWTIAGPVAGVGLTARSGGGSPHEIGAAAVIAAALASGLAAWALLAVLERTARRAARIWTITASAVLVLSLSGPLTGDASAAATAVLAALHLVVGAVLIPGLLRTARR</sequence>
<gene>
    <name evidence="2" type="ORF">ACFQZM_37745</name>
</gene>
<dbReference type="EMBL" id="JBHTGP010000018">
    <property type="protein sequence ID" value="MFD0690283.1"/>
    <property type="molecule type" value="Genomic_DNA"/>
</dbReference>
<feature type="transmembrane region" description="Helical" evidence="1">
    <location>
        <begin position="93"/>
        <end position="113"/>
    </location>
</feature>
<feature type="transmembrane region" description="Helical" evidence="1">
    <location>
        <begin position="63"/>
        <end position="86"/>
    </location>
</feature>
<keyword evidence="3" id="KW-1185">Reference proteome</keyword>
<keyword evidence="1" id="KW-1133">Transmembrane helix</keyword>
<dbReference type="RefSeq" id="WP_242619866.1">
    <property type="nucleotide sequence ID" value="NZ_CAACUY010000412.1"/>
</dbReference>
<keyword evidence="1" id="KW-0472">Membrane</keyword>
<comment type="caution">
    <text evidence="2">The sequence shown here is derived from an EMBL/GenBank/DDBJ whole genome shotgun (WGS) entry which is preliminary data.</text>
</comment>
<dbReference type="InterPro" id="IPR045713">
    <property type="entry name" value="DUF6069"/>
</dbReference>
<dbReference type="Pfam" id="PF19545">
    <property type="entry name" value="DUF6069"/>
    <property type="match status" value="1"/>
</dbReference>
<accession>A0ABW2XXW3</accession>
<feature type="transmembrane region" description="Helical" evidence="1">
    <location>
        <begin position="26"/>
        <end position="43"/>
    </location>
</feature>
<evidence type="ECO:0000313" key="2">
    <source>
        <dbReference type="EMBL" id="MFD0690283.1"/>
    </source>
</evidence>
<keyword evidence="1" id="KW-0812">Transmembrane</keyword>
<reference evidence="3" key="1">
    <citation type="journal article" date="2019" name="Int. J. Syst. Evol. Microbiol.">
        <title>The Global Catalogue of Microorganisms (GCM) 10K type strain sequencing project: providing services to taxonomists for standard genome sequencing and annotation.</title>
        <authorList>
            <consortium name="The Broad Institute Genomics Platform"/>
            <consortium name="The Broad Institute Genome Sequencing Center for Infectious Disease"/>
            <person name="Wu L."/>
            <person name="Ma J."/>
        </authorList>
    </citation>
    <scope>NUCLEOTIDE SEQUENCE [LARGE SCALE GENOMIC DNA]</scope>
    <source>
        <strain evidence="3">JCM 9371</strain>
    </source>
</reference>
<organism evidence="2 3">
    <name type="scientific">Actinomadura fibrosa</name>
    <dbReference type="NCBI Taxonomy" id="111802"/>
    <lineage>
        <taxon>Bacteria</taxon>
        <taxon>Bacillati</taxon>
        <taxon>Actinomycetota</taxon>
        <taxon>Actinomycetes</taxon>
        <taxon>Streptosporangiales</taxon>
        <taxon>Thermomonosporaceae</taxon>
        <taxon>Actinomadura</taxon>
    </lineage>
</organism>
<dbReference type="Proteomes" id="UP001597063">
    <property type="component" value="Unassembled WGS sequence"/>
</dbReference>
<protein>
    <submittedName>
        <fullName evidence="2">DUF6069 family protein</fullName>
    </submittedName>
</protein>
<evidence type="ECO:0000256" key="1">
    <source>
        <dbReference type="SAM" id="Phobius"/>
    </source>
</evidence>
<evidence type="ECO:0000313" key="3">
    <source>
        <dbReference type="Proteomes" id="UP001597063"/>
    </source>
</evidence>
<feature type="transmembrane region" description="Helical" evidence="1">
    <location>
        <begin position="119"/>
        <end position="141"/>
    </location>
</feature>
<proteinExistence type="predicted"/>